<dbReference type="Proteomes" id="UP000694843">
    <property type="component" value="Unplaced"/>
</dbReference>
<evidence type="ECO:0000259" key="9">
    <source>
        <dbReference type="PROSITE" id="PS50157"/>
    </source>
</evidence>
<dbReference type="Pfam" id="PF13912">
    <property type="entry name" value="zf-C2H2_6"/>
    <property type="match status" value="1"/>
</dbReference>
<dbReference type="InterPro" id="IPR036236">
    <property type="entry name" value="Znf_C2H2_sf"/>
</dbReference>
<evidence type="ECO:0000256" key="5">
    <source>
        <dbReference type="ARBA" id="ARBA00023242"/>
    </source>
</evidence>
<feature type="domain" description="BTB" evidence="8">
    <location>
        <begin position="62"/>
        <end position="127"/>
    </location>
</feature>
<dbReference type="InterPro" id="IPR000210">
    <property type="entry name" value="BTB/POZ_dom"/>
</dbReference>
<dbReference type="InterPro" id="IPR051095">
    <property type="entry name" value="Dros_DevTransReg"/>
</dbReference>
<dbReference type="Gene3D" id="3.30.160.60">
    <property type="entry name" value="Classic Zinc Finger"/>
    <property type="match status" value="1"/>
</dbReference>
<evidence type="ECO:0000313" key="11">
    <source>
        <dbReference type="RefSeq" id="XP_018021782.2"/>
    </source>
</evidence>
<dbReference type="OrthoDB" id="19132at2759"/>
<keyword evidence="1" id="KW-0479">Metal-binding</keyword>
<dbReference type="PANTHER" id="PTHR23110">
    <property type="entry name" value="BTB DOMAIN TRANSCRIPTION FACTOR"/>
    <property type="match status" value="1"/>
</dbReference>
<evidence type="ECO:0000256" key="4">
    <source>
        <dbReference type="ARBA" id="ARBA00022833"/>
    </source>
</evidence>
<dbReference type="KEGG" id="hazt:108677975"/>
<name>A0A8B7P7F4_HYAAZ</name>
<feature type="compositionally biased region" description="Polar residues" evidence="7">
    <location>
        <begin position="512"/>
        <end position="528"/>
    </location>
</feature>
<dbReference type="Gene3D" id="3.30.710.10">
    <property type="entry name" value="Potassium Channel Kv1.1, Chain A"/>
    <property type="match status" value="1"/>
</dbReference>
<feature type="region of interest" description="Disordered" evidence="7">
    <location>
        <begin position="498"/>
        <end position="557"/>
    </location>
</feature>
<dbReference type="SMART" id="SM00225">
    <property type="entry name" value="BTB"/>
    <property type="match status" value="1"/>
</dbReference>
<keyword evidence="3 6" id="KW-0863">Zinc-finger</keyword>
<dbReference type="CDD" id="cd18315">
    <property type="entry name" value="BTB_POZ_BAB-like"/>
    <property type="match status" value="1"/>
</dbReference>
<reference evidence="11" key="1">
    <citation type="submission" date="2025-08" db="UniProtKB">
        <authorList>
            <consortium name="RefSeq"/>
        </authorList>
    </citation>
    <scope>IDENTIFICATION</scope>
    <source>
        <tissue evidence="11">Whole organism</tissue>
    </source>
</reference>
<dbReference type="Pfam" id="PF00651">
    <property type="entry name" value="BTB"/>
    <property type="match status" value="1"/>
</dbReference>
<sequence length="666" mass="72564">MFQTTEIGTAARITLDWARQQPRASGGIRMAMSPQQFCLRWNNHQSNFVSVFEQLLHTEQFVDVTIAVEGRTLKAHKMVLSACSPYFQAVLASHPDKHPIVILKDVRYTDMRDLLDFMYRGEASVDQENLQTFLRVAECLRIKGLTEVGDKRCDSIPSPYLIQQGLHTSVASNNSNSTNVSNGGIAIAPPSTLPMAPLTPLPGDPPPLKRPPLSPSGTGAKRRRGRPPKISGEDSETDIGVSHDEESRSGSVGGQSVPGCVPGSVRVETEIKVEADDPMDNKDSDGSRPPSHQGYARFAYQEIARTARLFCCGPANDPPRTAFPRAGGEGRGVKVNEGMVEEGMVEEGMAEEGMVEEEMVEEVIVGEDLSKSSTEDSESIRQSPGSVTAHHPETSWHPPPMPEYDQDDSSSLSGITSHPSPLALVAPIPKHPSPVTDIDQLYYTKNLLEAAMRKNPYDALKGDNNLHGSILLASLRSPLKFGPFQGVYSGERDALERDYMDTSPHSPHASPQKPSQSTSLPSPGSLASSVHGGAKSSYGSSSANGSAGIPNSHANTNSKSVSVPIMSYCIQDNGFKCSKCFQTFTHPSNFHRHYITVHTDRRNHKCTVCGKEFKRKDNMMSHMRSVHRPGREGHAIYRDVSSVSPSLSCEINAIKLEKVHPPMIGQ</sequence>
<dbReference type="FunFam" id="3.30.160.60:FF:000100">
    <property type="entry name" value="Zinc finger 45-like"/>
    <property type="match status" value="1"/>
</dbReference>
<evidence type="ECO:0000256" key="3">
    <source>
        <dbReference type="ARBA" id="ARBA00022771"/>
    </source>
</evidence>
<feature type="domain" description="C2H2-type" evidence="9">
    <location>
        <begin position="575"/>
        <end position="603"/>
    </location>
</feature>
<feature type="compositionally biased region" description="Polar residues" evidence="7">
    <location>
        <begin position="409"/>
        <end position="418"/>
    </location>
</feature>
<keyword evidence="5" id="KW-0539">Nucleus</keyword>
<dbReference type="GO" id="GO:0048513">
    <property type="term" value="P:animal organ development"/>
    <property type="evidence" value="ECO:0007669"/>
    <property type="project" value="UniProtKB-ARBA"/>
</dbReference>
<accession>A0A8B7P7F4</accession>
<dbReference type="InterPro" id="IPR011333">
    <property type="entry name" value="SKP1/BTB/POZ_sf"/>
</dbReference>
<dbReference type="SUPFAM" id="SSF57667">
    <property type="entry name" value="beta-beta-alpha zinc fingers"/>
    <property type="match status" value="1"/>
</dbReference>
<dbReference type="GO" id="GO:0003006">
    <property type="term" value="P:developmental process involved in reproduction"/>
    <property type="evidence" value="ECO:0007669"/>
    <property type="project" value="UniProtKB-ARBA"/>
</dbReference>
<dbReference type="GO" id="GO:0005634">
    <property type="term" value="C:nucleus"/>
    <property type="evidence" value="ECO:0007669"/>
    <property type="project" value="TreeGrafter"/>
</dbReference>
<dbReference type="InterPro" id="IPR013087">
    <property type="entry name" value="Znf_C2H2_type"/>
</dbReference>
<dbReference type="SUPFAM" id="SSF54695">
    <property type="entry name" value="POZ domain"/>
    <property type="match status" value="1"/>
</dbReference>
<dbReference type="PANTHER" id="PTHR23110:SF82">
    <property type="entry name" value="PROTEIN TRAMTRACK, ALPHA ISOFORM"/>
    <property type="match status" value="1"/>
</dbReference>
<dbReference type="AlphaFoldDB" id="A0A8B7P7F4"/>
<feature type="region of interest" description="Disordered" evidence="7">
    <location>
        <begin position="173"/>
        <end position="262"/>
    </location>
</feature>
<dbReference type="SMART" id="SM00355">
    <property type="entry name" value="ZnF_C2H2"/>
    <property type="match status" value="2"/>
</dbReference>
<feature type="compositionally biased region" description="Low complexity" evidence="7">
    <location>
        <begin position="532"/>
        <end position="548"/>
    </location>
</feature>
<dbReference type="PROSITE" id="PS50157">
    <property type="entry name" value="ZINC_FINGER_C2H2_2"/>
    <property type="match status" value="2"/>
</dbReference>
<dbReference type="GeneID" id="108677975"/>
<dbReference type="GO" id="GO:0048666">
    <property type="term" value="P:neuron development"/>
    <property type="evidence" value="ECO:0007669"/>
    <property type="project" value="UniProtKB-ARBA"/>
</dbReference>
<feature type="compositionally biased region" description="Low complexity" evidence="7">
    <location>
        <begin position="173"/>
        <end position="182"/>
    </location>
</feature>
<feature type="compositionally biased region" description="Pro residues" evidence="7">
    <location>
        <begin position="197"/>
        <end position="214"/>
    </location>
</feature>
<evidence type="ECO:0000256" key="7">
    <source>
        <dbReference type="SAM" id="MobiDB-lite"/>
    </source>
</evidence>
<feature type="region of interest" description="Disordered" evidence="7">
    <location>
        <begin position="368"/>
        <end position="418"/>
    </location>
</feature>
<dbReference type="GO" id="GO:0006357">
    <property type="term" value="P:regulation of transcription by RNA polymerase II"/>
    <property type="evidence" value="ECO:0007669"/>
    <property type="project" value="TreeGrafter"/>
</dbReference>
<keyword evidence="4" id="KW-0862">Zinc</keyword>
<evidence type="ECO:0000256" key="2">
    <source>
        <dbReference type="ARBA" id="ARBA00022737"/>
    </source>
</evidence>
<dbReference type="PROSITE" id="PS50097">
    <property type="entry name" value="BTB"/>
    <property type="match status" value="1"/>
</dbReference>
<gene>
    <name evidence="11" type="primary">LOC108677975</name>
</gene>
<dbReference type="RefSeq" id="XP_018021782.2">
    <property type="nucleotide sequence ID" value="XM_018166293.2"/>
</dbReference>
<protein>
    <submittedName>
        <fullName evidence="11">Zinc finger and BTB domain-containing protein 17-like</fullName>
    </submittedName>
</protein>
<evidence type="ECO:0000259" key="8">
    <source>
        <dbReference type="PROSITE" id="PS50097"/>
    </source>
</evidence>
<keyword evidence="10" id="KW-1185">Reference proteome</keyword>
<dbReference type="OMA" id="RCKICAR"/>
<evidence type="ECO:0000313" key="10">
    <source>
        <dbReference type="Proteomes" id="UP000694843"/>
    </source>
</evidence>
<feature type="domain" description="C2H2-type" evidence="9">
    <location>
        <begin position="604"/>
        <end position="632"/>
    </location>
</feature>
<proteinExistence type="predicted"/>
<evidence type="ECO:0000256" key="1">
    <source>
        <dbReference type="ARBA" id="ARBA00022723"/>
    </source>
</evidence>
<keyword evidence="2" id="KW-0677">Repeat</keyword>
<organism evidence="10 11">
    <name type="scientific">Hyalella azteca</name>
    <name type="common">Amphipod</name>
    <dbReference type="NCBI Taxonomy" id="294128"/>
    <lineage>
        <taxon>Eukaryota</taxon>
        <taxon>Metazoa</taxon>
        <taxon>Ecdysozoa</taxon>
        <taxon>Arthropoda</taxon>
        <taxon>Crustacea</taxon>
        <taxon>Multicrustacea</taxon>
        <taxon>Malacostraca</taxon>
        <taxon>Eumalacostraca</taxon>
        <taxon>Peracarida</taxon>
        <taxon>Amphipoda</taxon>
        <taxon>Senticaudata</taxon>
        <taxon>Talitrida</taxon>
        <taxon>Talitroidea</taxon>
        <taxon>Hyalellidae</taxon>
        <taxon>Hyalella</taxon>
    </lineage>
</organism>
<evidence type="ECO:0000256" key="6">
    <source>
        <dbReference type="PROSITE-ProRule" id="PRU00042"/>
    </source>
</evidence>
<dbReference type="PROSITE" id="PS00028">
    <property type="entry name" value="ZINC_FINGER_C2H2_1"/>
    <property type="match status" value="2"/>
</dbReference>
<dbReference type="GO" id="GO:0008270">
    <property type="term" value="F:zinc ion binding"/>
    <property type="evidence" value="ECO:0007669"/>
    <property type="project" value="UniProtKB-KW"/>
</dbReference>